<organism evidence="3 4">
    <name type="scientific">Gymnopilus dilepis</name>
    <dbReference type="NCBI Taxonomy" id="231916"/>
    <lineage>
        <taxon>Eukaryota</taxon>
        <taxon>Fungi</taxon>
        <taxon>Dikarya</taxon>
        <taxon>Basidiomycota</taxon>
        <taxon>Agaricomycotina</taxon>
        <taxon>Agaricomycetes</taxon>
        <taxon>Agaricomycetidae</taxon>
        <taxon>Agaricales</taxon>
        <taxon>Agaricineae</taxon>
        <taxon>Hymenogastraceae</taxon>
        <taxon>Gymnopilus</taxon>
    </lineage>
</organism>
<feature type="transmembrane region" description="Helical" evidence="2">
    <location>
        <begin position="1478"/>
        <end position="1499"/>
    </location>
</feature>
<feature type="region of interest" description="Disordered" evidence="1">
    <location>
        <begin position="1110"/>
        <end position="1129"/>
    </location>
</feature>
<feature type="region of interest" description="Disordered" evidence="1">
    <location>
        <begin position="1600"/>
        <end position="1632"/>
    </location>
</feature>
<feature type="transmembrane region" description="Helical" evidence="2">
    <location>
        <begin position="1446"/>
        <end position="1466"/>
    </location>
</feature>
<evidence type="ECO:0000256" key="2">
    <source>
        <dbReference type="SAM" id="Phobius"/>
    </source>
</evidence>
<accession>A0A409YWW3</accession>
<feature type="compositionally biased region" description="Polar residues" evidence="1">
    <location>
        <begin position="154"/>
        <end position="163"/>
    </location>
</feature>
<name>A0A409YWW3_9AGAR</name>
<feature type="transmembrane region" description="Helical" evidence="2">
    <location>
        <begin position="738"/>
        <end position="756"/>
    </location>
</feature>
<dbReference type="EMBL" id="NHYE01000115">
    <property type="protein sequence ID" value="PPR07479.1"/>
    <property type="molecule type" value="Genomic_DNA"/>
</dbReference>
<comment type="caution">
    <text evidence="3">The sequence shown here is derived from an EMBL/GenBank/DDBJ whole genome shotgun (WGS) entry which is preliminary data.</text>
</comment>
<reference evidence="3 4" key="1">
    <citation type="journal article" date="2018" name="Evol. Lett.">
        <title>Horizontal gene cluster transfer increased hallucinogenic mushroom diversity.</title>
        <authorList>
            <person name="Reynolds H.T."/>
            <person name="Vijayakumar V."/>
            <person name="Gluck-Thaler E."/>
            <person name="Korotkin H.B."/>
            <person name="Matheny P.B."/>
            <person name="Slot J.C."/>
        </authorList>
    </citation>
    <scope>NUCLEOTIDE SEQUENCE [LARGE SCALE GENOMIC DNA]</scope>
    <source>
        <strain evidence="3 4">SRW20</strain>
    </source>
</reference>
<evidence type="ECO:0008006" key="5">
    <source>
        <dbReference type="Google" id="ProtNLM"/>
    </source>
</evidence>
<dbReference type="InParanoid" id="A0A409YWW3"/>
<protein>
    <recommendedName>
        <fullName evidence="5">WW domain-containing protein</fullName>
    </recommendedName>
</protein>
<feature type="transmembrane region" description="Helical" evidence="2">
    <location>
        <begin position="701"/>
        <end position="726"/>
    </location>
</feature>
<evidence type="ECO:0000313" key="3">
    <source>
        <dbReference type="EMBL" id="PPR07479.1"/>
    </source>
</evidence>
<proteinExistence type="predicted"/>
<feature type="compositionally biased region" description="Polar residues" evidence="1">
    <location>
        <begin position="1603"/>
        <end position="1616"/>
    </location>
</feature>
<feature type="transmembrane region" description="Helical" evidence="2">
    <location>
        <begin position="1566"/>
        <end position="1584"/>
    </location>
</feature>
<feature type="transmembrane region" description="Helical" evidence="2">
    <location>
        <begin position="1530"/>
        <end position="1554"/>
    </location>
</feature>
<evidence type="ECO:0000256" key="1">
    <source>
        <dbReference type="SAM" id="MobiDB-lite"/>
    </source>
</evidence>
<dbReference type="Proteomes" id="UP000284706">
    <property type="component" value="Unassembled WGS sequence"/>
</dbReference>
<dbReference type="OrthoDB" id="2657661at2759"/>
<feature type="region of interest" description="Disordered" evidence="1">
    <location>
        <begin position="56"/>
        <end position="75"/>
    </location>
</feature>
<keyword evidence="2" id="KW-0812">Transmembrane</keyword>
<keyword evidence="4" id="KW-1185">Reference proteome</keyword>
<feature type="region of interest" description="Disordered" evidence="1">
    <location>
        <begin position="959"/>
        <end position="1022"/>
    </location>
</feature>
<feature type="region of interest" description="Disordered" evidence="1">
    <location>
        <begin position="763"/>
        <end position="796"/>
    </location>
</feature>
<sequence length="1662" mass="186848">MTAAPRWPYILASLRRLLLQALKQGAGLFSSALTRILRKLPFIWSICRSGFVRRQLGGKGGGPTSERSERVLSVSGKESAPRQFQEIIRRDALPEENRQYSLNPNGETISFDNVAFSLYPFKGDLHNASRSSQNLAASRQAHVEAIASRSRSAYGTSSIANSQDDPEINITIDSPRSPAPRRQYSLSSPEIRYAPNQSVIRLHDLNSERQPDVTSIDIPYVAGSPPSTPLNESRHDLHHWEPHDNGEGGIIVSTLAPSLSPVPQYLENPRITPVVPEGNQRYTRRPRIPKEYTEMTIHPLTYTFEKPLPPMGWTRVVHPEGARYFFNQHERVYTDADLFDPRIYNQATEDIRTLKNFVSESRISLPQNVDLVIDVFYDKDKSIQTTYYYVNHSSRSIFFLDTYDATVLPAWYEISGARTEFHLGANLETIRFHFVMLIFAGHEMEAQYWYFVQLYPSALPMSHALASELRDVVLHFIGDSMTSHTTTAPFTLDDLFKILPLTSSAESKPFKLLTAELPRLMQCSDNIDQHCLGAVGLIARSRFLNFSGEAHARLERNFSVHGVPVYQRTWLVKISSIFLFSAPDFHLRNLQDMWVDGIMNKNVWHVSVKKMIEEWEQFVLFGTVMLNANVAFLAIQSVDTDRDPYRSPAQISSYYSIIASIGSIVLGLLLIRQNRTKSRDSVDEVQAFLTRRSHPRLGLETLAILHSLPYALLMWGMVAFMAAFAFECFEGSNVQTRTLIGTFSVAVAALILWAVVTSWEKQPEEDEPVMPEPSAVPPDDDTGSSHKSLKAVTSREDTDGRRLSTLLTLPVLWLRRATMDSAKTVVQPVSMTAAPRLPHILTTLWRLLLQILKRGASLFPSALIPIFRKLVFVWPICRPRFVRRIPGGKPTSERNEQARLISGKESVSRQSGERIRRDVPLEDNCQYTLNSSGETVSLEGVAFSLYPFTGGLHNASRSSQNLAASREAHTHAIASRSRSASPYATSSFANSRDDDEIAITVDSPRSPAAGRQYSTSSPEFHYPTNRSVVRLNDSISERAPDDTGFDTPYISRSPSPAPLDTSQHDPHIWTGRSKSNFDHDIGEEGIVVSVLNPSSSPVLQCLGNSRITPVAPEGNRRYTSRPRIPRGQTHMTIDPLTLTFEKPLPPAGWVKVVHPEGPRYFFNEHERVYTDADLYDPRIFNQAMEDITTFRIYISEHHIKLPQKTDLVIDLSYDDDQKIQTTYYYVNHLSRSVFYLDTYEASSLPSWTEIQGTCTECHLGHEMEAQYWFFVQLYPSAVPMSSALASELRDVVLHFIGDTTTAPFSLEDLLKILPLVDSAERNTNKQCLGAVNFIARHLFIFGEAFVLAHVVALMDGVLINSCSVVSARSRFLNFSGEAHARLERNFSVHGAAIHQRTWLVKIASIFLFSAPDFHLRNLQDMWVDGIMNKNVWKVSVKKMIEEWEQFVLFGTVMLNANVAFLAIQSVDTNRDPYRSPAQISSYFSVIASIGSIVLGLLLIRQNRTKSRESVDDVQAFLTRRSHPRLGLESLAILHSLPYALLMWGMVAFMAAFAFECFQGSNIQTRSSIGTFSVIVASLILWAVVTSWEKEPEEDKPVFAQAPTAPSNCDTGSSTKSAKYVASGGGTDRSRRPSTLLTLPALWLRCRATMESSRTVVQDDSVV</sequence>
<feature type="region of interest" description="Disordered" evidence="1">
    <location>
        <begin position="1037"/>
        <end position="1065"/>
    </location>
</feature>
<feature type="region of interest" description="Disordered" evidence="1">
    <location>
        <begin position="154"/>
        <end position="183"/>
    </location>
</feature>
<gene>
    <name evidence="3" type="ORF">CVT26_013449</name>
</gene>
<evidence type="ECO:0000313" key="4">
    <source>
        <dbReference type="Proteomes" id="UP000284706"/>
    </source>
</evidence>
<feature type="compositionally biased region" description="Polar residues" evidence="1">
    <location>
        <begin position="976"/>
        <end position="990"/>
    </location>
</feature>
<feature type="transmembrane region" description="Helical" evidence="2">
    <location>
        <begin position="618"/>
        <end position="638"/>
    </location>
</feature>
<keyword evidence="2" id="KW-1133">Transmembrane helix</keyword>
<feature type="transmembrane region" description="Helical" evidence="2">
    <location>
        <begin position="653"/>
        <end position="671"/>
    </location>
</feature>
<keyword evidence="2" id="KW-0472">Membrane</keyword>